<dbReference type="PANTHER" id="PTHR46532:SF13">
    <property type="entry name" value="CYTOPLASMIC DYNEIN 1 HEAVY CHAIN 1"/>
    <property type="match status" value="1"/>
</dbReference>
<dbReference type="InterPro" id="IPR026983">
    <property type="entry name" value="DHC"/>
</dbReference>
<dbReference type="InterPro" id="IPR041228">
    <property type="entry name" value="Dynein_C"/>
</dbReference>
<dbReference type="Gene3D" id="1.20.1270.280">
    <property type="match status" value="1"/>
</dbReference>
<dbReference type="FunFam" id="3.10.490.20:FF:000004">
    <property type="entry name" value="Cytoplasmic dynein heavy chain 2"/>
    <property type="match status" value="1"/>
</dbReference>
<dbReference type="GO" id="GO:0007018">
    <property type="term" value="P:microtubule-based movement"/>
    <property type="evidence" value="ECO:0007669"/>
    <property type="project" value="InterPro"/>
</dbReference>
<name>A0A2G9S3D7_AQUCT</name>
<sequence>MISKMLKMQMLEDEDDLAYAETEKKQRKDSTSDGRPAWMRTLHTTACNWLQLIPQSLNHLKRTVENIKDPLFRFFEREVKMGAKLLQDVRQDLTDVVQVCEGKKKQTNYLRTLINELVKGILPRSWSRFTVPVGLTVIQWVADFSDRIKQLQNISQAAAASGAKELKASQGYLYIDLLNLHVWLGGLFVPEAYITATRQYVAQANSWSLEELCLEVSVTTTQNAVMDAYSFGVTGLKLQGASCTNNKLSLSNSISTALALTQLRWSRQTNAEKKANVVTLPVYLNFNRADLIFTVDFEIATKEDPHSFYERGVAILSTE</sequence>
<dbReference type="GO" id="GO:0005858">
    <property type="term" value="C:axonemal dynein complex"/>
    <property type="evidence" value="ECO:0007669"/>
    <property type="project" value="TreeGrafter"/>
</dbReference>
<dbReference type="Gene3D" id="3.10.490.20">
    <property type="match status" value="1"/>
</dbReference>
<reference evidence="3" key="1">
    <citation type="journal article" date="2017" name="Nat. Commun.">
        <title>The North American bullfrog draft genome provides insight into hormonal regulation of long noncoding RNA.</title>
        <authorList>
            <person name="Hammond S.A."/>
            <person name="Warren R.L."/>
            <person name="Vandervalk B.P."/>
            <person name="Kucuk E."/>
            <person name="Khan H."/>
            <person name="Gibb E.A."/>
            <person name="Pandoh P."/>
            <person name="Kirk H."/>
            <person name="Zhao Y."/>
            <person name="Jones M."/>
            <person name="Mungall A.J."/>
            <person name="Coope R."/>
            <person name="Pleasance S."/>
            <person name="Moore R.A."/>
            <person name="Holt R.A."/>
            <person name="Round J.M."/>
            <person name="Ohora S."/>
            <person name="Walle B.V."/>
            <person name="Veldhoen N."/>
            <person name="Helbing C.C."/>
            <person name="Birol I."/>
        </authorList>
    </citation>
    <scope>NUCLEOTIDE SEQUENCE [LARGE SCALE GENOMIC DNA]</scope>
</reference>
<dbReference type="AlphaFoldDB" id="A0A2G9S3D7"/>
<dbReference type="FunFam" id="1.20.1270.280:FF:000004">
    <property type="entry name" value="Cytoplasmic dynein heavy chain 2"/>
    <property type="match status" value="1"/>
</dbReference>
<evidence type="ECO:0000313" key="2">
    <source>
        <dbReference type="EMBL" id="PIO34630.1"/>
    </source>
</evidence>
<dbReference type="GO" id="GO:0051959">
    <property type="term" value="F:dynein light intermediate chain binding"/>
    <property type="evidence" value="ECO:0007669"/>
    <property type="project" value="InterPro"/>
</dbReference>
<organism evidence="2 3">
    <name type="scientific">Aquarana catesbeiana</name>
    <name type="common">American bullfrog</name>
    <name type="synonym">Rana catesbeiana</name>
    <dbReference type="NCBI Taxonomy" id="8400"/>
    <lineage>
        <taxon>Eukaryota</taxon>
        <taxon>Metazoa</taxon>
        <taxon>Chordata</taxon>
        <taxon>Craniata</taxon>
        <taxon>Vertebrata</taxon>
        <taxon>Euteleostomi</taxon>
        <taxon>Amphibia</taxon>
        <taxon>Batrachia</taxon>
        <taxon>Anura</taxon>
        <taxon>Neobatrachia</taxon>
        <taxon>Ranoidea</taxon>
        <taxon>Ranidae</taxon>
        <taxon>Aquarana</taxon>
    </lineage>
</organism>
<dbReference type="Pfam" id="PF18199">
    <property type="entry name" value="Dynein_C"/>
    <property type="match status" value="1"/>
</dbReference>
<protein>
    <recommendedName>
        <fullName evidence="1">Dynein heavy chain C-terminal domain-containing protein</fullName>
    </recommendedName>
</protein>
<dbReference type="Proteomes" id="UP000228934">
    <property type="component" value="Unassembled WGS sequence"/>
</dbReference>
<dbReference type="GO" id="GO:0045505">
    <property type="term" value="F:dynein intermediate chain binding"/>
    <property type="evidence" value="ECO:0007669"/>
    <property type="project" value="InterPro"/>
</dbReference>
<dbReference type="PANTHER" id="PTHR46532">
    <property type="entry name" value="MALE FERTILITY FACTOR KL5"/>
    <property type="match status" value="1"/>
</dbReference>
<proteinExistence type="predicted"/>
<evidence type="ECO:0000259" key="1">
    <source>
        <dbReference type="Pfam" id="PF18199"/>
    </source>
</evidence>
<gene>
    <name evidence="2" type="ORF">AB205_0210850</name>
</gene>
<dbReference type="EMBL" id="KV927273">
    <property type="protein sequence ID" value="PIO34630.1"/>
    <property type="molecule type" value="Genomic_DNA"/>
</dbReference>
<evidence type="ECO:0000313" key="3">
    <source>
        <dbReference type="Proteomes" id="UP000228934"/>
    </source>
</evidence>
<dbReference type="InterPro" id="IPR043160">
    <property type="entry name" value="Dynein_C_barrel"/>
</dbReference>
<accession>A0A2G9S3D7</accession>
<dbReference type="OrthoDB" id="14187at2759"/>
<keyword evidence="3" id="KW-1185">Reference proteome</keyword>
<feature type="domain" description="Dynein heavy chain C-terminal" evidence="1">
    <location>
        <begin position="1"/>
        <end position="316"/>
    </location>
</feature>